<keyword evidence="2" id="KW-1185">Reference proteome</keyword>
<gene>
    <name evidence="1" type="ORF">NUW54_g12437</name>
</gene>
<dbReference type="EMBL" id="JANSHE010005294">
    <property type="protein sequence ID" value="KAJ2971723.1"/>
    <property type="molecule type" value="Genomic_DNA"/>
</dbReference>
<protein>
    <submittedName>
        <fullName evidence="1">Uncharacterized protein</fullName>
    </submittedName>
</protein>
<comment type="caution">
    <text evidence="1">The sequence shown here is derived from an EMBL/GenBank/DDBJ whole genome shotgun (WGS) entry which is preliminary data.</text>
</comment>
<organism evidence="1 2">
    <name type="scientific">Trametes sanguinea</name>
    <dbReference type="NCBI Taxonomy" id="158606"/>
    <lineage>
        <taxon>Eukaryota</taxon>
        <taxon>Fungi</taxon>
        <taxon>Dikarya</taxon>
        <taxon>Basidiomycota</taxon>
        <taxon>Agaricomycotina</taxon>
        <taxon>Agaricomycetes</taxon>
        <taxon>Polyporales</taxon>
        <taxon>Polyporaceae</taxon>
        <taxon>Trametes</taxon>
    </lineage>
</organism>
<evidence type="ECO:0000313" key="1">
    <source>
        <dbReference type="EMBL" id="KAJ2971723.1"/>
    </source>
</evidence>
<reference evidence="1" key="1">
    <citation type="submission" date="2022-08" db="EMBL/GenBank/DDBJ databases">
        <title>Genome Sequence of Pycnoporus sanguineus.</title>
        <authorList>
            <person name="Buettner E."/>
        </authorList>
    </citation>
    <scope>NUCLEOTIDE SEQUENCE</scope>
    <source>
        <strain evidence="1">CG-C14</strain>
    </source>
</reference>
<dbReference type="Proteomes" id="UP001144978">
    <property type="component" value="Unassembled WGS sequence"/>
</dbReference>
<evidence type="ECO:0000313" key="2">
    <source>
        <dbReference type="Proteomes" id="UP001144978"/>
    </source>
</evidence>
<sequence>MRISPREEAKLLLHQTGFLAQKRLARGLQLNQTEAVALIASQLQERIRDGKHTVAELMQHGKTMLGRRHVLPGVPALLHEIQVEGTFHDGVFLVTVHDPVCTDDGDLEAALYGSFLPIPSNDLFPKANPAEYSRESAPGAIVTRQDRIRINQGRKRIRLRVTNNGDRPIQIGSHYHFIETNPALAFDRGQAYGKRLDIPAGTAVRFEPGDSKTVTLCEIAGAKIITGGNRLATGVVDVSRTDEIVFNLVQKGFGHVPEPGALEVSEDTDIGRDAYVAMFGPTWNAMK</sequence>
<name>A0ACC1MYW7_9APHY</name>
<accession>A0ACC1MYW7</accession>
<proteinExistence type="predicted"/>